<feature type="domain" description="MurNAc-LAA" evidence="1">
    <location>
        <begin position="67"/>
        <end position="177"/>
    </location>
</feature>
<dbReference type="EMBL" id="VIRV01000005">
    <property type="protein sequence ID" value="MBY0758510.1"/>
    <property type="molecule type" value="Genomic_DNA"/>
</dbReference>
<gene>
    <name evidence="2" type="ORF">FLB61_05305</name>
</gene>
<reference evidence="2 3" key="1">
    <citation type="journal article" date="2020" name="New Microbes New Infect">
        <title>Sellimonas caecigallum sp. nov., description and genome sequence of a new member of the Sellimonas genus isolated from the cecum of feral chicken.</title>
        <authorList>
            <person name="Wongkuna S."/>
            <person name="Ghimire S."/>
            <person name="Antony L."/>
            <person name="Chankhamhaengdecha S."/>
            <person name="Janvilisri T."/>
            <person name="Scaria J."/>
        </authorList>
    </citation>
    <scope>NUCLEOTIDE SEQUENCE [LARGE SCALE GENOMIC DNA]</scope>
    <source>
        <strain evidence="2 3">SW451</strain>
    </source>
</reference>
<evidence type="ECO:0000259" key="1">
    <source>
        <dbReference type="SMART" id="SM00646"/>
    </source>
</evidence>
<dbReference type="Gene3D" id="3.40.630.40">
    <property type="entry name" value="Zn-dependent exopeptidases"/>
    <property type="match status" value="1"/>
</dbReference>
<keyword evidence="3" id="KW-1185">Reference proteome</keyword>
<name>A0ABS7L6W9_9FIRM</name>
<protein>
    <submittedName>
        <fullName evidence="2">N-acetylmuramoyl-L-alanine amidase</fullName>
    </submittedName>
</protein>
<dbReference type="InterPro" id="IPR002508">
    <property type="entry name" value="MurNAc-LAA_cat"/>
</dbReference>
<dbReference type="Pfam" id="PF01520">
    <property type="entry name" value="Amidase_3"/>
    <property type="match status" value="1"/>
</dbReference>
<organism evidence="2 3">
    <name type="scientific">Sellimonas caecigallum</name>
    <dbReference type="NCBI Taxonomy" id="2592333"/>
    <lineage>
        <taxon>Bacteria</taxon>
        <taxon>Bacillati</taxon>
        <taxon>Bacillota</taxon>
        <taxon>Clostridia</taxon>
        <taxon>Lachnospirales</taxon>
        <taxon>Lachnospiraceae</taxon>
        <taxon>Sellimonas</taxon>
    </lineage>
</organism>
<comment type="caution">
    <text evidence="2">The sequence shown here is derived from an EMBL/GenBank/DDBJ whole genome shotgun (WGS) entry which is preliminary data.</text>
</comment>
<dbReference type="InterPro" id="IPR050695">
    <property type="entry name" value="N-acetylmuramoyl_amidase_3"/>
</dbReference>
<dbReference type="Proteomes" id="UP000779049">
    <property type="component" value="Unassembled WGS sequence"/>
</dbReference>
<sequence length="266" mass="29947">MAVYNVHAGHCPQGKGASGAVGILKESVEDRIVKDEVIRLLRAEGHTVYDCTCEVNTTKDGCLQKIVAKCNQHSVALDISIHLNSGRNDYKGDKSTGGTEVWNYDTRTKAISDRICANIARELGIRNRGTKYDTDLYVLANTNSPALLVECCFVDDKDDADHWNAKKCAKAIVEGILNKEIKEDISERKEESEMKCMFKVDGNATVYYFDGNRIVALTNSDQMRILQEIYKDNNGHDMPFYNWTSSAPWYMRLKQVIDLKPVNKLP</sequence>
<dbReference type="PANTHER" id="PTHR30404:SF8">
    <property type="entry name" value="AUTOLYSIN PH-RELATED"/>
    <property type="match status" value="1"/>
</dbReference>
<evidence type="ECO:0000313" key="2">
    <source>
        <dbReference type="EMBL" id="MBY0758510.1"/>
    </source>
</evidence>
<dbReference type="SUPFAM" id="SSF53187">
    <property type="entry name" value="Zn-dependent exopeptidases"/>
    <property type="match status" value="1"/>
</dbReference>
<proteinExistence type="predicted"/>
<dbReference type="CDD" id="cd02696">
    <property type="entry name" value="MurNAc-LAA"/>
    <property type="match status" value="1"/>
</dbReference>
<dbReference type="SMART" id="SM00646">
    <property type="entry name" value="Ami_3"/>
    <property type="match status" value="1"/>
</dbReference>
<evidence type="ECO:0000313" key="3">
    <source>
        <dbReference type="Proteomes" id="UP000779049"/>
    </source>
</evidence>
<dbReference type="RefSeq" id="WP_221919565.1">
    <property type="nucleotide sequence ID" value="NZ_CP173660.1"/>
</dbReference>
<dbReference type="PANTHER" id="PTHR30404">
    <property type="entry name" value="N-ACETYLMURAMOYL-L-ALANINE AMIDASE"/>
    <property type="match status" value="1"/>
</dbReference>
<accession>A0ABS7L6W9</accession>